<dbReference type="Proteomes" id="UP000245712">
    <property type="component" value="Unassembled WGS sequence"/>
</dbReference>
<dbReference type="RefSeq" id="WP_133254472.1">
    <property type="nucleotide sequence ID" value="NZ_QEOB01000005.1"/>
</dbReference>
<evidence type="ECO:0000313" key="2">
    <source>
        <dbReference type="Proteomes" id="UP000245712"/>
    </source>
</evidence>
<reference evidence="1 2" key="1">
    <citation type="submission" date="2018-05" db="EMBL/GenBank/DDBJ databases">
        <title>Genomic Encyclopedia of Type Strains, Phase IV (KMG-V): Genome sequencing to study the core and pangenomes of soil and plant-associated prokaryotes.</title>
        <authorList>
            <person name="Whitman W."/>
        </authorList>
    </citation>
    <scope>NUCLEOTIDE SEQUENCE [LARGE SCALE GENOMIC DNA]</scope>
    <source>
        <strain evidence="1 2">SCZa-39</strain>
    </source>
</reference>
<evidence type="ECO:0008006" key="3">
    <source>
        <dbReference type="Google" id="ProtNLM"/>
    </source>
</evidence>
<organism evidence="1 2">
    <name type="scientific">Paraburkholderia unamae</name>
    <dbReference type="NCBI Taxonomy" id="219649"/>
    <lineage>
        <taxon>Bacteria</taxon>
        <taxon>Pseudomonadati</taxon>
        <taxon>Pseudomonadota</taxon>
        <taxon>Betaproteobacteria</taxon>
        <taxon>Burkholderiales</taxon>
        <taxon>Burkholderiaceae</taxon>
        <taxon>Paraburkholderia</taxon>
    </lineage>
</organism>
<protein>
    <recommendedName>
        <fullName evidence="3">Internal virion protein B</fullName>
    </recommendedName>
</protein>
<proteinExistence type="predicted"/>
<comment type="caution">
    <text evidence="1">The sequence shown here is derived from an EMBL/GenBank/DDBJ whole genome shotgun (WGS) entry which is preliminary data.</text>
</comment>
<gene>
    <name evidence="1" type="ORF">C7402_105193</name>
</gene>
<keyword evidence="2" id="KW-1185">Reference proteome</keyword>
<evidence type="ECO:0000313" key="1">
    <source>
        <dbReference type="EMBL" id="PVX84352.1"/>
    </source>
</evidence>
<sequence>MALPAVAAGVMAAGSLASGISQSSASSQQASILDRNAAQTDAQAQGVYAQGVEREMTQRRNADQQLGAQRAAVAESGFNPSAGSALDAQVQSTQNAELDALQTRYQGILQGDTLRDQATQMRYQASVARANSRGALTSGVLSAAGSALTGYASYSKLTG</sequence>
<name>A0ABX5KQ22_9BURK</name>
<accession>A0ABX5KQ22</accession>
<dbReference type="EMBL" id="QEOB01000005">
    <property type="protein sequence ID" value="PVX84352.1"/>
    <property type="molecule type" value="Genomic_DNA"/>
</dbReference>